<evidence type="ECO:0000313" key="2">
    <source>
        <dbReference type="Proteomes" id="UP000305067"/>
    </source>
</evidence>
<proteinExistence type="predicted"/>
<reference evidence="1 2" key="1">
    <citation type="journal article" date="2019" name="Nat. Ecol. Evol.">
        <title>Megaphylogeny resolves global patterns of mushroom evolution.</title>
        <authorList>
            <person name="Varga T."/>
            <person name="Krizsan K."/>
            <person name="Foldi C."/>
            <person name="Dima B."/>
            <person name="Sanchez-Garcia M."/>
            <person name="Sanchez-Ramirez S."/>
            <person name="Szollosi G.J."/>
            <person name="Szarkandi J.G."/>
            <person name="Papp V."/>
            <person name="Albert L."/>
            <person name="Andreopoulos W."/>
            <person name="Angelini C."/>
            <person name="Antonin V."/>
            <person name="Barry K.W."/>
            <person name="Bougher N.L."/>
            <person name="Buchanan P."/>
            <person name="Buyck B."/>
            <person name="Bense V."/>
            <person name="Catcheside P."/>
            <person name="Chovatia M."/>
            <person name="Cooper J."/>
            <person name="Damon W."/>
            <person name="Desjardin D."/>
            <person name="Finy P."/>
            <person name="Geml J."/>
            <person name="Haridas S."/>
            <person name="Hughes K."/>
            <person name="Justo A."/>
            <person name="Karasinski D."/>
            <person name="Kautmanova I."/>
            <person name="Kiss B."/>
            <person name="Kocsube S."/>
            <person name="Kotiranta H."/>
            <person name="LaButti K.M."/>
            <person name="Lechner B.E."/>
            <person name="Liimatainen K."/>
            <person name="Lipzen A."/>
            <person name="Lukacs Z."/>
            <person name="Mihaltcheva S."/>
            <person name="Morgado L.N."/>
            <person name="Niskanen T."/>
            <person name="Noordeloos M.E."/>
            <person name="Ohm R.A."/>
            <person name="Ortiz-Santana B."/>
            <person name="Ovrebo C."/>
            <person name="Racz N."/>
            <person name="Riley R."/>
            <person name="Savchenko A."/>
            <person name="Shiryaev A."/>
            <person name="Soop K."/>
            <person name="Spirin V."/>
            <person name="Szebenyi C."/>
            <person name="Tomsovsky M."/>
            <person name="Tulloss R.E."/>
            <person name="Uehling J."/>
            <person name="Grigoriev I.V."/>
            <person name="Vagvolgyi C."/>
            <person name="Papp T."/>
            <person name="Martin F.M."/>
            <person name="Miettinen O."/>
            <person name="Hibbett D.S."/>
            <person name="Nagy L.G."/>
        </authorList>
    </citation>
    <scope>NUCLEOTIDE SEQUENCE [LARGE SCALE GENOMIC DNA]</scope>
    <source>
        <strain evidence="1 2">CBS 309.79</strain>
    </source>
</reference>
<dbReference type="OrthoDB" id="1739065at2759"/>
<dbReference type="Proteomes" id="UP000305067">
    <property type="component" value="Unassembled WGS sequence"/>
</dbReference>
<name>A0A5C3Q9X3_9AGAR</name>
<dbReference type="InterPro" id="IPR019651">
    <property type="entry name" value="Glutamate_DH_NAD-spec"/>
</dbReference>
<gene>
    <name evidence="1" type="ORF">BDV98DRAFT_276684</name>
</gene>
<accession>A0A5C3Q9X3</accession>
<sequence length="59" mass="6412">MWLSFDFVEIVGDGGGGWLIDDTKNVEACESSSVFGGLPLGVVEVCKDERMRMIRGFGV</sequence>
<dbReference type="AlphaFoldDB" id="A0A5C3Q9X3"/>
<keyword evidence="2" id="KW-1185">Reference proteome</keyword>
<dbReference type="EMBL" id="ML178852">
    <property type="protein sequence ID" value="TFK96978.1"/>
    <property type="molecule type" value="Genomic_DNA"/>
</dbReference>
<evidence type="ECO:0000313" key="1">
    <source>
        <dbReference type="EMBL" id="TFK96978.1"/>
    </source>
</evidence>
<dbReference type="Pfam" id="PF10712">
    <property type="entry name" value="NAD-GH"/>
    <property type="match status" value="1"/>
</dbReference>
<organism evidence="1 2">
    <name type="scientific">Pterulicium gracile</name>
    <dbReference type="NCBI Taxonomy" id="1884261"/>
    <lineage>
        <taxon>Eukaryota</taxon>
        <taxon>Fungi</taxon>
        <taxon>Dikarya</taxon>
        <taxon>Basidiomycota</taxon>
        <taxon>Agaricomycotina</taxon>
        <taxon>Agaricomycetes</taxon>
        <taxon>Agaricomycetidae</taxon>
        <taxon>Agaricales</taxon>
        <taxon>Pleurotineae</taxon>
        <taxon>Pterulaceae</taxon>
        <taxon>Pterulicium</taxon>
    </lineage>
</organism>
<protein>
    <submittedName>
        <fullName evidence="1">Uncharacterized protein</fullName>
    </submittedName>
</protein>